<gene>
    <name evidence="1" type="ORF">AX774_g90</name>
</gene>
<dbReference type="AlphaFoldDB" id="A0A1R1PZE1"/>
<evidence type="ECO:0000313" key="1">
    <source>
        <dbReference type="EMBL" id="OMH86332.1"/>
    </source>
</evidence>
<reference evidence="2" key="1">
    <citation type="submission" date="2017-01" db="EMBL/GenBank/DDBJ databases">
        <authorList>
            <person name="Wang Y."/>
            <person name="White M."/>
            <person name="Kvist S."/>
            <person name="Moncalvo J.-M."/>
        </authorList>
    </citation>
    <scope>NUCLEOTIDE SEQUENCE [LARGE SCALE GENOMIC DNA]</scope>
    <source>
        <strain evidence="2">COL-18-3</strain>
    </source>
</reference>
<keyword evidence="2" id="KW-1185">Reference proteome</keyword>
<comment type="caution">
    <text evidence="1">The sequence shown here is derived from an EMBL/GenBank/DDBJ whole genome shotgun (WGS) entry which is preliminary data.</text>
</comment>
<dbReference type="EMBL" id="LSSK01000008">
    <property type="protein sequence ID" value="OMH86332.1"/>
    <property type="molecule type" value="Genomic_DNA"/>
</dbReference>
<dbReference type="Proteomes" id="UP000188320">
    <property type="component" value="Unassembled WGS sequence"/>
</dbReference>
<sequence>MITLRNRVNIKDFITGRSGHGVLEESEYQSLKLLFGEYVHNNDKIDIKAEKSNQIEPEITGTNWNANNNEYTHNSIALNTSRHLETPRVYTKSSDTSDDQLAELYMQNTNLLHLKVILNFVKNSDYDILKFIEDKHKKLYLDRYDSSVRLSKNNIKILTNASKAEKKNITTVGSIAVSE</sequence>
<evidence type="ECO:0000313" key="2">
    <source>
        <dbReference type="Proteomes" id="UP000188320"/>
    </source>
</evidence>
<proteinExistence type="predicted"/>
<name>A0A1R1PZE1_ZANCU</name>
<protein>
    <submittedName>
        <fullName evidence="1">Uncharacterized protein</fullName>
    </submittedName>
</protein>
<organism evidence="1 2">
    <name type="scientific">Zancudomyces culisetae</name>
    <name type="common">Gut fungus</name>
    <name type="synonym">Smittium culisetae</name>
    <dbReference type="NCBI Taxonomy" id="1213189"/>
    <lineage>
        <taxon>Eukaryota</taxon>
        <taxon>Fungi</taxon>
        <taxon>Fungi incertae sedis</taxon>
        <taxon>Zoopagomycota</taxon>
        <taxon>Kickxellomycotina</taxon>
        <taxon>Harpellomycetes</taxon>
        <taxon>Harpellales</taxon>
        <taxon>Legeriomycetaceae</taxon>
        <taxon>Zancudomyces</taxon>
    </lineage>
</organism>
<accession>A0A1R1PZE1</accession>